<dbReference type="Proteomes" id="UP000277007">
    <property type="component" value="Unassembled WGS sequence"/>
</dbReference>
<dbReference type="RefSeq" id="WP_126617445.1">
    <property type="nucleotide sequence ID" value="NZ_JBHUCY010000054.1"/>
</dbReference>
<name>A0A3S0HZ60_9PROT</name>
<protein>
    <submittedName>
        <fullName evidence="2">Dienelactone hydrolase family protein</fullName>
    </submittedName>
</protein>
<dbReference type="EMBL" id="RXMA01000016">
    <property type="protein sequence ID" value="RTR18112.1"/>
    <property type="molecule type" value="Genomic_DNA"/>
</dbReference>
<evidence type="ECO:0000313" key="2">
    <source>
        <dbReference type="EMBL" id="RTR18112.1"/>
    </source>
</evidence>
<reference evidence="2 3" key="1">
    <citation type="submission" date="2018-12" db="EMBL/GenBank/DDBJ databases">
        <authorList>
            <person name="Yang Y."/>
        </authorList>
    </citation>
    <scope>NUCLEOTIDE SEQUENCE [LARGE SCALE GENOMIC DNA]</scope>
    <source>
        <strain evidence="2 3">L-25-5w-1</strain>
    </source>
</reference>
<gene>
    <name evidence="2" type="ORF">EJ903_16605</name>
</gene>
<evidence type="ECO:0000313" key="3">
    <source>
        <dbReference type="Proteomes" id="UP000277007"/>
    </source>
</evidence>
<accession>A0A3S0HZ60</accession>
<dbReference type="InterPro" id="IPR002925">
    <property type="entry name" value="Dienelactn_hydro"/>
</dbReference>
<dbReference type="Gene3D" id="3.40.50.1820">
    <property type="entry name" value="alpha/beta hydrolase"/>
    <property type="match status" value="1"/>
</dbReference>
<dbReference type="AlphaFoldDB" id="A0A3S0HZ60"/>
<feature type="domain" description="Dienelactone hydrolase" evidence="1">
    <location>
        <begin position="19"/>
        <end position="221"/>
    </location>
</feature>
<keyword evidence="3" id="KW-1185">Reference proteome</keyword>
<keyword evidence="2" id="KW-0378">Hydrolase</keyword>
<evidence type="ECO:0000259" key="1">
    <source>
        <dbReference type="Pfam" id="PF01738"/>
    </source>
</evidence>
<dbReference type="Pfam" id="PF01738">
    <property type="entry name" value="DLH"/>
    <property type="match status" value="1"/>
</dbReference>
<organism evidence="2 3">
    <name type="scientific">Azospirillum griseum</name>
    <dbReference type="NCBI Taxonomy" id="2496639"/>
    <lineage>
        <taxon>Bacteria</taxon>
        <taxon>Pseudomonadati</taxon>
        <taxon>Pseudomonadota</taxon>
        <taxon>Alphaproteobacteria</taxon>
        <taxon>Rhodospirillales</taxon>
        <taxon>Azospirillaceae</taxon>
        <taxon>Azospirillum</taxon>
    </lineage>
</organism>
<sequence>MNEQTSGWIRLRAADGHGFRAYHAPARGEEIGRILLAPEIFGINRHIRAVCDGFAADGYRVVAPDLFERAEPAVELAYDEAGVARGRALKGRVSTDDALLDLTAALDALGGAAAMVGYCWGGSLTWMAAARLPLRAAIGYYGGDIGKNLDASPRAPTLLHFGEQDHAIPLSVAEAVRARHPTVAVHLYPAGHGFNCDERGSHHPASAALARTRTLGLLRAVF</sequence>
<dbReference type="PANTHER" id="PTHR46623:SF6">
    <property type="entry name" value="ALPHA_BETA-HYDROLASES SUPERFAMILY PROTEIN"/>
    <property type="match status" value="1"/>
</dbReference>
<comment type="caution">
    <text evidence="2">The sequence shown here is derived from an EMBL/GenBank/DDBJ whole genome shotgun (WGS) entry which is preliminary data.</text>
</comment>
<dbReference type="PANTHER" id="PTHR46623">
    <property type="entry name" value="CARBOXYMETHYLENEBUTENOLIDASE-RELATED"/>
    <property type="match status" value="1"/>
</dbReference>
<proteinExistence type="predicted"/>
<dbReference type="OrthoDB" id="9771666at2"/>
<dbReference type="GO" id="GO:0016787">
    <property type="term" value="F:hydrolase activity"/>
    <property type="evidence" value="ECO:0007669"/>
    <property type="project" value="UniProtKB-KW"/>
</dbReference>
<dbReference type="InterPro" id="IPR029058">
    <property type="entry name" value="AB_hydrolase_fold"/>
</dbReference>
<dbReference type="SUPFAM" id="SSF53474">
    <property type="entry name" value="alpha/beta-Hydrolases"/>
    <property type="match status" value="1"/>
</dbReference>
<dbReference type="InterPro" id="IPR051049">
    <property type="entry name" value="Dienelactone_hydrolase-like"/>
</dbReference>